<dbReference type="GO" id="GO:0004015">
    <property type="term" value="F:adenosylmethionine-8-amino-7-oxononanoate transaminase activity"/>
    <property type="evidence" value="ECO:0007669"/>
    <property type="project" value="TreeGrafter"/>
</dbReference>
<dbReference type="InterPro" id="IPR005814">
    <property type="entry name" value="Aminotrans_3"/>
</dbReference>
<dbReference type="InterPro" id="IPR015421">
    <property type="entry name" value="PyrdxlP-dep_Trfase_major"/>
</dbReference>
<feature type="compositionally biased region" description="Pro residues" evidence="4">
    <location>
        <begin position="316"/>
        <end position="325"/>
    </location>
</feature>
<dbReference type="Pfam" id="PF00202">
    <property type="entry name" value="Aminotran_3"/>
    <property type="match status" value="2"/>
</dbReference>
<comment type="subcellular location">
    <subcellularLocation>
        <location evidence="1">Mitochondrion</location>
    </subcellularLocation>
</comment>
<evidence type="ECO:0000313" key="6">
    <source>
        <dbReference type="Proteomes" id="UP000289323"/>
    </source>
</evidence>
<feature type="region of interest" description="Disordered" evidence="4">
    <location>
        <begin position="296"/>
        <end position="344"/>
    </location>
</feature>
<dbReference type="PANTHER" id="PTHR42684">
    <property type="entry name" value="ADENOSYLMETHIONINE-8-AMINO-7-OXONONANOATE AMINOTRANSFERASE"/>
    <property type="match status" value="1"/>
</dbReference>
<dbReference type="InterPro" id="IPR027417">
    <property type="entry name" value="P-loop_NTPase"/>
</dbReference>
<dbReference type="AlphaFoldDB" id="A0A3S4BRD8"/>
<evidence type="ECO:0000313" key="5">
    <source>
        <dbReference type="EMBL" id="SPQ27126.1"/>
    </source>
</evidence>
<evidence type="ECO:0000256" key="1">
    <source>
        <dbReference type="ARBA" id="ARBA00004173"/>
    </source>
</evidence>
<name>A0A3S4BRD8_9PEZI</name>
<sequence>MRRIPPASSLLWRSLRVYQVYGANTDVGKTVLSTILCKAARRLWRSEETAFLKPVSTGPAEAADDRYDFNARFNDAHIRKFAPEIATKTLFQYDLASIPSDEVILEEIARFAGQQASRGPGWLFVETAGGVHSPSPSGSTQADMYRPLRLPVVLVGDSKLGGISQTISAFESLKVRGYDVESVLLFREATYQNHRYLADYFGQRHGIPVKSLPEPPKRVEDAAEDALKLSRYYEESSHSDEMRDVLAHLDARHKDRIARLESMSAAAHKTIWYPFTQHKHLTPDKITVIDSAQGDYFQTLAPPPTTSTTSATETTTPPPPPPPAQPTSTPNRDDPNPGSLLHPSFDGSASWWTQGLGHGSPQLALAAAYAAGRYGHVMFAEAAHEPALALAEALLCGLGNRRLARAFFSDNGSTGVEVAVKMALRAARGRYGWDGSAGEGKVGVLGLRGSYHGDTIGAMDCSEPGVFNEKVEWYEGKGFWFAYPVVEYRRGEWVVEVPVEMRHLCGGCERFRYSSLSEVFDVVSREQGPQGRVYEQFITATLERLAAQGRQFGALMLEPVVLGAGGMLLVDPLFQRTLVKVVRRSAHLFGGSGSPGTDSLSAADDDGSTWTGLPVIFDEVFTGLYRLGRFSAASFLGVDADVSVHAKLLTGGLVPLSVTLASESIFAAFESDDKSDALLHGHSYTAHAVGCQVALETVREMQRMEASGAWDWARARAARERSGAATGEAPAQSLYAPGDLVWSVWSPEFVSWAGQLPEDFMGGVWALGSVLALRLASVDGSQGYKGSAAKAVHAALLQGRPGDEGRWNVHSRVLGNTLYLMAGQKTTQASIEGVEALLRGALLETQAARQA</sequence>
<protein>
    <submittedName>
        <fullName evidence="5">Bc58ca73-f959-41e4-8e78-16159de37723</fullName>
    </submittedName>
</protein>
<dbReference type="PANTHER" id="PTHR42684:SF3">
    <property type="entry name" value="ADENOSYLMETHIONINE-8-AMINO-7-OXONONANOATE AMINOTRANSFERASE"/>
    <property type="match status" value="1"/>
</dbReference>
<dbReference type="GO" id="GO:0030170">
    <property type="term" value="F:pyridoxal phosphate binding"/>
    <property type="evidence" value="ECO:0007669"/>
    <property type="project" value="InterPro"/>
</dbReference>
<dbReference type="Gene3D" id="3.40.50.300">
    <property type="entry name" value="P-loop containing nucleotide triphosphate hydrolases"/>
    <property type="match status" value="1"/>
</dbReference>
<dbReference type="GO" id="GO:0005739">
    <property type="term" value="C:mitochondrion"/>
    <property type="evidence" value="ECO:0007669"/>
    <property type="project" value="UniProtKB-SubCell"/>
</dbReference>
<dbReference type="FunFam" id="3.90.1150.10:FF:000080">
    <property type="entry name" value="Bifunctional dethiobiotin synthetase/adenosylmethionine-8-amino-7-oxononanoate aminotransferase"/>
    <property type="match status" value="1"/>
</dbReference>
<proteinExistence type="predicted"/>
<dbReference type="Gene3D" id="3.40.640.10">
    <property type="entry name" value="Type I PLP-dependent aspartate aminotransferase-like (Major domain)"/>
    <property type="match status" value="1"/>
</dbReference>
<dbReference type="GO" id="GO:0009102">
    <property type="term" value="P:biotin biosynthetic process"/>
    <property type="evidence" value="ECO:0007669"/>
    <property type="project" value="TreeGrafter"/>
</dbReference>
<dbReference type="SUPFAM" id="SSF53383">
    <property type="entry name" value="PLP-dependent transferases"/>
    <property type="match status" value="1"/>
</dbReference>
<dbReference type="InterPro" id="IPR015424">
    <property type="entry name" value="PyrdxlP-dep_Trfase"/>
</dbReference>
<dbReference type="CDD" id="cd03109">
    <property type="entry name" value="DTBS"/>
    <property type="match status" value="1"/>
</dbReference>
<dbReference type="Proteomes" id="UP000289323">
    <property type="component" value="Unassembled WGS sequence"/>
</dbReference>
<evidence type="ECO:0000256" key="3">
    <source>
        <dbReference type="ARBA" id="ARBA00022679"/>
    </source>
</evidence>
<dbReference type="EMBL" id="OUUZ01000019">
    <property type="protein sequence ID" value="SPQ27126.1"/>
    <property type="molecule type" value="Genomic_DNA"/>
</dbReference>
<reference evidence="5 6" key="1">
    <citation type="submission" date="2018-04" db="EMBL/GenBank/DDBJ databases">
        <authorList>
            <person name="Huttner S."/>
            <person name="Dainat J."/>
        </authorList>
    </citation>
    <scope>NUCLEOTIDE SEQUENCE [LARGE SCALE GENOMIC DNA]</scope>
</reference>
<organism evidence="5 6">
    <name type="scientific">Thermothielavioides terrestris</name>
    <dbReference type="NCBI Taxonomy" id="2587410"/>
    <lineage>
        <taxon>Eukaryota</taxon>
        <taxon>Fungi</taxon>
        <taxon>Dikarya</taxon>
        <taxon>Ascomycota</taxon>
        <taxon>Pezizomycotina</taxon>
        <taxon>Sordariomycetes</taxon>
        <taxon>Sordariomycetidae</taxon>
        <taxon>Sordariales</taxon>
        <taxon>Chaetomiaceae</taxon>
        <taxon>Thermothielavioides</taxon>
    </lineage>
</organism>
<keyword evidence="2" id="KW-0032">Aminotransferase</keyword>
<gene>
    <name evidence="5" type="ORF">TT172_LOCUS9545</name>
</gene>
<dbReference type="SUPFAM" id="SSF52540">
    <property type="entry name" value="P-loop containing nucleoside triphosphate hydrolases"/>
    <property type="match status" value="1"/>
</dbReference>
<dbReference type="GO" id="GO:0004141">
    <property type="term" value="F:dethiobiotin synthase activity"/>
    <property type="evidence" value="ECO:0007669"/>
    <property type="project" value="TreeGrafter"/>
</dbReference>
<accession>A0A3S4BRD8</accession>
<dbReference type="Pfam" id="PF13500">
    <property type="entry name" value="AAA_26"/>
    <property type="match status" value="1"/>
</dbReference>
<feature type="compositionally biased region" description="Low complexity" evidence="4">
    <location>
        <begin position="306"/>
        <end position="315"/>
    </location>
</feature>
<evidence type="ECO:0000256" key="2">
    <source>
        <dbReference type="ARBA" id="ARBA00022576"/>
    </source>
</evidence>
<dbReference type="PROSITE" id="PS00600">
    <property type="entry name" value="AA_TRANSFER_CLASS_3"/>
    <property type="match status" value="1"/>
</dbReference>
<keyword evidence="3" id="KW-0808">Transferase</keyword>
<evidence type="ECO:0000256" key="4">
    <source>
        <dbReference type="SAM" id="MobiDB-lite"/>
    </source>
</evidence>
<dbReference type="InterPro" id="IPR049704">
    <property type="entry name" value="Aminotrans_3_PPA_site"/>
</dbReference>